<dbReference type="EMBL" id="NBAG03000275">
    <property type="protein sequence ID" value="PNI52968.1"/>
    <property type="molecule type" value="Genomic_DNA"/>
</dbReference>
<evidence type="ECO:0000313" key="1">
    <source>
        <dbReference type="EMBL" id="PNI52968.1"/>
    </source>
</evidence>
<dbReference type="Proteomes" id="UP000236370">
    <property type="component" value="Unassembled WGS sequence"/>
</dbReference>
<comment type="caution">
    <text evidence="1">The sequence shown here is derived from an EMBL/GenBank/DDBJ whole genome shotgun (WGS) entry which is preliminary data.</text>
</comment>
<feature type="non-terminal residue" evidence="1">
    <location>
        <position position="1"/>
    </location>
</feature>
<gene>
    <name evidence="1" type="ORF">CK820_G0025669</name>
</gene>
<accession>A0A2J8M0F9</accession>
<protein>
    <submittedName>
        <fullName evidence="1">MKNK1 isoform 24</fullName>
    </submittedName>
</protein>
<reference evidence="1 2" key="1">
    <citation type="submission" date="2017-12" db="EMBL/GenBank/DDBJ databases">
        <title>High-resolution comparative analysis of great ape genomes.</title>
        <authorList>
            <person name="Pollen A."/>
            <person name="Hastie A."/>
            <person name="Hormozdiari F."/>
            <person name="Dougherty M."/>
            <person name="Liu R."/>
            <person name="Chaisson M."/>
            <person name="Hoppe E."/>
            <person name="Hill C."/>
            <person name="Pang A."/>
            <person name="Hillier L."/>
            <person name="Baker C."/>
            <person name="Armstrong J."/>
            <person name="Shendure J."/>
            <person name="Paten B."/>
            <person name="Wilson R."/>
            <person name="Chao H."/>
            <person name="Schneider V."/>
            <person name="Ventura M."/>
            <person name="Kronenberg Z."/>
            <person name="Murali S."/>
            <person name="Gordon D."/>
            <person name="Cantsilieris S."/>
            <person name="Munson K."/>
            <person name="Nelson B."/>
            <person name="Raja A."/>
            <person name="Underwood J."/>
            <person name="Diekhans M."/>
            <person name="Fiddes I."/>
            <person name="Haussler D."/>
            <person name="Eichler E."/>
        </authorList>
    </citation>
    <scope>NUCLEOTIDE SEQUENCE [LARGE SCALE GENOMIC DNA]</scope>
    <source>
        <strain evidence="1">Yerkes chimp pedigree #C0471</strain>
    </source>
</reference>
<organism evidence="1 2">
    <name type="scientific">Pan troglodytes</name>
    <name type="common">Chimpanzee</name>
    <dbReference type="NCBI Taxonomy" id="9598"/>
    <lineage>
        <taxon>Eukaryota</taxon>
        <taxon>Metazoa</taxon>
        <taxon>Chordata</taxon>
        <taxon>Craniata</taxon>
        <taxon>Vertebrata</taxon>
        <taxon>Euteleostomi</taxon>
        <taxon>Mammalia</taxon>
        <taxon>Eutheria</taxon>
        <taxon>Euarchontoglires</taxon>
        <taxon>Primates</taxon>
        <taxon>Haplorrhini</taxon>
        <taxon>Catarrhini</taxon>
        <taxon>Hominidae</taxon>
        <taxon>Pan</taxon>
    </lineage>
</organism>
<proteinExistence type="predicted"/>
<sequence length="37" mass="4328">TVSSQKLEKPIVSETTLQVPFPRKVLTICPFWRTLFH</sequence>
<evidence type="ECO:0000313" key="2">
    <source>
        <dbReference type="Proteomes" id="UP000236370"/>
    </source>
</evidence>
<name>A0A2J8M0F9_PANTR</name>
<dbReference type="AlphaFoldDB" id="A0A2J8M0F9"/>